<feature type="compositionally biased region" description="Polar residues" evidence="1">
    <location>
        <begin position="11"/>
        <end position="24"/>
    </location>
</feature>
<keyword evidence="3" id="KW-1185">Reference proteome</keyword>
<feature type="compositionally biased region" description="Basic and acidic residues" evidence="1">
    <location>
        <begin position="29"/>
        <end position="42"/>
    </location>
</feature>
<dbReference type="HOGENOM" id="CLU_2109322_0_0_1"/>
<name>A0A0D0C9H1_9AGAR</name>
<accession>A0A0D0C9H1</accession>
<dbReference type="EMBL" id="KN834781">
    <property type="protein sequence ID" value="KIK59129.1"/>
    <property type="molecule type" value="Genomic_DNA"/>
</dbReference>
<feature type="compositionally biased region" description="Polar residues" evidence="1">
    <location>
        <begin position="61"/>
        <end position="75"/>
    </location>
</feature>
<dbReference type="Proteomes" id="UP000053593">
    <property type="component" value="Unassembled WGS sequence"/>
</dbReference>
<sequence>MTRCPRRIQAKASSFTDLQTQYEASGSEFKNDAEEKDQNESRPRKRAERNTGSKGSALDENFSSRSSLKQRQMPEQFQKIKGKLGLLERLAKDVPLDVILEV</sequence>
<reference evidence="2 3" key="1">
    <citation type="submission" date="2014-04" db="EMBL/GenBank/DDBJ databases">
        <title>Evolutionary Origins and Diversification of the Mycorrhizal Mutualists.</title>
        <authorList>
            <consortium name="DOE Joint Genome Institute"/>
            <consortium name="Mycorrhizal Genomics Consortium"/>
            <person name="Kohler A."/>
            <person name="Kuo A."/>
            <person name="Nagy L.G."/>
            <person name="Floudas D."/>
            <person name="Copeland A."/>
            <person name="Barry K.W."/>
            <person name="Cichocki N."/>
            <person name="Veneault-Fourrey C."/>
            <person name="LaButti K."/>
            <person name="Lindquist E.A."/>
            <person name="Lipzen A."/>
            <person name="Lundell T."/>
            <person name="Morin E."/>
            <person name="Murat C."/>
            <person name="Riley R."/>
            <person name="Ohm R."/>
            <person name="Sun H."/>
            <person name="Tunlid A."/>
            <person name="Henrissat B."/>
            <person name="Grigoriev I.V."/>
            <person name="Hibbett D.S."/>
            <person name="Martin F."/>
        </authorList>
    </citation>
    <scope>NUCLEOTIDE SEQUENCE [LARGE SCALE GENOMIC DNA]</scope>
    <source>
        <strain evidence="2 3">FD-317 M1</strain>
    </source>
</reference>
<organism evidence="2 3">
    <name type="scientific">Collybiopsis luxurians FD-317 M1</name>
    <dbReference type="NCBI Taxonomy" id="944289"/>
    <lineage>
        <taxon>Eukaryota</taxon>
        <taxon>Fungi</taxon>
        <taxon>Dikarya</taxon>
        <taxon>Basidiomycota</taxon>
        <taxon>Agaricomycotina</taxon>
        <taxon>Agaricomycetes</taxon>
        <taxon>Agaricomycetidae</taxon>
        <taxon>Agaricales</taxon>
        <taxon>Marasmiineae</taxon>
        <taxon>Omphalotaceae</taxon>
        <taxon>Collybiopsis</taxon>
        <taxon>Collybiopsis luxurians</taxon>
    </lineage>
</organism>
<evidence type="ECO:0000313" key="3">
    <source>
        <dbReference type="Proteomes" id="UP000053593"/>
    </source>
</evidence>
<gene>
    <name evidence="2" type="ORF">GYMLUDRAFT_60349</name>
</gene>
<feature type="region of interest" description="Disordered" evidence="1">
    <location>
        <begin position="1"/>
        <end position="76"/>
    </location>
</feature>
<evidence type="ECO:0000313" key="2">
    <source>
        <dbReference type="EMBL" id="KIK59129.1"/>
    </source>
</evidence>
<proteinExistence type="predicted"/>
<dbReference type="AlphaFoldDB" id="A0A0D0C9H1"/>
<evidence type="ECO:0000256" key="1">
    <source>
        <dbReference type="SAM" id="MobiDB-lite"/>
    </source>
</evidence>
<protein>
    <submittedName>
        <fullName evidence="2">Uncharacterized protein</fullName>
    </submittedName>
</protein>